<keyword evidence="4 7" id="KW-0812">Transmembrane</keyword>
<keyword evidence="9" id="KW-1185">Reference proteome</keyword>
<keyword evidence="3 7" id="KW-0808">Transferase</keyword>
<feature type="transmembrane region" description="Helical" evidence="7">
    <location>
        <begin position="254"/>
        <end position="273"/>
    </location>
</feature>
<dbReference type="PANTHER" id="PTHR30589:SF0">
    <property type="entry name" value="PHOSPHATIDYLGLYCEROL--PROLIPOPROTEIN DIACYLGLYCERYL TRANSFERASE"/>
    <property type="match status" value="1"/>
</dbReference>
<comment type="pathway">
    <text evidence="7">Protein modification; lipoprotein biosynthesis (diacylglyceryl transfer).</text>
</comment>
<feature type="binding site" evidence="7">
    <location>
        <position position="155"/>
    </location>
    <ligand>
        <name>a 1,2-diacyl-sn-glycero-3-phospho-(1'-sn-glycerol)</name>
        <dbReference type="ChEBI" id="CHEBI:64716"/>
    </ligand>
</feature>
<dbReference type="InterPro" id="IPR001640">
    <property type="entry name" value="Lgt"/>
</dbReference>
<evidence type="ECO:0000313" key="9">
    <source>
        <dbReference type="Proteomes" id="UP000598350"/>
    </source>
</evidence>
<comment type="similarity">
    <text evidence="1 7">Belongs to the Lgt family.</text>
</comment>
<evidence type="ECO:0000256" key="2">
    <source>
        <dbReference type="ARBA" id="ARBA00022475"/>
    </source>
</evidence>
<sequence length="285" mass="32325">MNDMISNYIHWDPDPEIINVFGISIRYYGLLFVSGLILSVYILGWIYKRENLPSENLEKLTIYSAIGILAGARLGHCLFYEPSYYLSHPIEMILPITFPTDGGVEFIGYQGLASHGGALGLLIALYLYSRKTKHSMIDTIDLIAVVAALASGFIRLANFMNSEIIGMPTTKPWGIIFERVDSIPRHPAQLYEAISYFLIFALMILLYKTQREKLKNGFFFGLVLVLIFTARFIIEFVKENQVGFEDGMTFNMGQLLSLPYIFVGIGFVIYGLWRTKMLRAQQGIL</sequence>
<dbReference type="HAMAP" id="MF_01147">
    <property type="entry name" value="Lgt"/>
    <property type="match status" value="1"/>
</dbReference>
<evidence type="ECO:0000256" key="5">
    <source>
        <dbReference type="ARBA" id="ARBA00022989"/>
    </source>
</evidence>
<comment type="subcellular location">
    <subcellularLocation>
        <location evidence="7">Cell membrane</location>
        <topology evidence="7">Multi-pass membrane protein</topology>
    </subcellularLocation>
</comment>
<comment type="catalytic activity">
    <reaction evidence="7">
        <text>L-cysteinyl-[prolipoprotein] + a 1,2-diacyl-sn-glycero-3-phospho-(1'-sn-glycerol) = an S-1,2-diacyl-sn-glyceryl-L-cysteinyl-[prolipoprotein] + sn-glycerol 1-phosphate + H(+)</text>
        <dbReference type="Rhea" id="RHEA:56712"/>
        <dbReference type="Rhea" id="RHEA-COMP:14679"/>
        <dbReference type="Rhea" id="RHEA-COMP:14680"/>
        <dbReference type="ChEBI" id="CHEBI:15378"/>
        <dbReference type="ChEBI" id="CHEBI:29950"/>
        <dbReference type="ChEBI" id="CHEBI:57685"/>
        <dbReference type="ChEBI" id="CHEBI:64716"/>
        <dbReference type="ChEBI" id="CHEBI:140658"/>
        <dbReference type="EC" id="2.5.1.145"/>
    </reaction>
</comment>
<dbReference type="NCBIfam" id="TIGR00544">
    <property type="entry name" value="lgt"/>
    <property type="match status" value="1"/>
</dbReference>
<dbReference type="EC" id="2.5.1.145" evidence="7"/>
<protein>
    <recommendedName>
        <fullName evidence="7">Phosphatidylglycerol--prolipoprotein diacylglyceryl transferase</fullName>
        <ecNumber evidence="7">2.5.1.145</ecNumber>
    </recommendedName>
</protein>
<feature type="transmembrane region" description="Helical" evidence="7">
    <location>
        <begin position="60"/>
        <end position="86"/>
    </location>
</feature>
<dbReference type="PROSITE" id="PS01311">
    <property type="entry name" value="LGT"/>
    <property type="match status" value="1"/>
</dbReference>
<comment type="caution">
    <text evidence="8">The sequence shown here is derived from an EMBL/GenBank/DDBJ whole genome shotgun (WGS) entry which is preliminary data.</text>
</comment>
<dbReference type="Proteomes" id="UP000598350">
    <property type="component" value="Unassembled WGS sequence"/>
</dbReference>
<feature type="transmembrane region" description="Helical" evidence="7">
    <location>
        <begin position="27"/>
        <end position="48"/>
    </location>
</feature>
<evidence type="ECO:0000256" key="6">
    <source>
        <dbReference type="ARBA" id="ARBA00023136"/>
    </source>
</evidence>
<evidence type="ECO:0000256" key="7">
    <source>
        <dbReference type="HAMAP-Rule" id="MF_01147"/>
    </source>
</evidence>
<dbReference type="PANTHER" id="PTHR30589">
    <property type="entry name" value="PROLIPOPROTEIN DIACYLGLYCERYL TRANSFERASE"/>
    <property type="match status" value="1"/>
</dbReference>
<evidence type="ECO:0000256" key="1">
    <source>
        <dbReference type="ARBA" id="ARBA00007150"/>
    </source>
</evidence>
<keyword evidence="2 7" id="KW-1003">Cell membrane</keyword>
<evidence type="ECO:0000313" key="8">
    <source>
        <dbReference type="EMBL" id="MBD0851922.1"/>
    </source>
</evidence>
<name>A0ABR7VHB0_9FLAO</name>
<proteinExistence type="inferred from homology"/>
<organism evidence="8 9">
    <name type="scientific">Maribacter arenosus</name>
    <dbReference type="NCBI Taxonomy" id="1854708"/>
    <lineage>
        <taxon>Bacteria</taxon>
        <taxon>Pseudomonadati</taxon>
        <taxon>Bacteroidota</taxon>
        <taxon>Flavobacteriia</taxon>
        <taxon>Flavobacteriales</taxon>
        <taxon>Flavobacteriaceae</taxon>
        <taxon>Maribacter</taxon>
    </lineage>
</organism>
<dbReference type="Pfam" id="PF01790">
    <property type="entry name" value="LGT"/>
    <property type="match status" value="1"/>
</dbReference>
<accession>A0ABR7VHB0</accession>
<dbReference type="GO" id="GO:0016740">
    <property type="term" value="F:transferase activity"/>
    <property type="evidence" value="ECO:0007669"/>
    <property type="project" value="UniProtKB-KW"/>
</dbReference>
<dbReference type="EMBL" id="JABTCG010000005">
    <property type="protein sequence ID" value="MBD0851922.1"/>
    <property type="molecule type" value="Genomic_DNA"/>
</dbReference>
<keyword evidence="5 7" id="KW-1133">Transmembrane helix</keyword>
<feature type="transmembrane region" description="Helical" evidence="7">
    <location>
        <begin position="188"/>
        <end position="206"/>
    </location>
</feature>
<comment type="function">
    <text evidence="7">Catalyzes the transfer of the diacylglyceryl group from phosphatidylglycerol to the sulfhydryl group of the N-terminal cysteine of a prolipoprotein, the first step in the formation of mature lipoproteins.</text>
</comment>
<evidence type="ECO:0000256" key="4">
    <source>
        <dbReference type="ARBA" id="ARBA00022692"/>
    </source>
</evidence>
<evidence type="ECO:0000256" key="3">
    <source>
        <dbReference type="ARBA" id="ARBA00022679"/>
    </source>
</evidence>
<gene>
    <name evidence="7 8" type="primary">lgt</name>
    <name evidence="8" type="ORF">HPE63_14670</name>
</gene>
<feature type="transmembrane region" description="Helical" evidence="7">
    <location>
        <begin position="218"/>
        <end position="234"/>
    </location>
</feature>
<feature type="transmembrane region" description="Helical" evidence="7">
    <location>
        <begin position="106"/>
        <end position="128"/>
    </location>
</feature>
<feature type="transmembrane region" description="Helical" evidence="7">
    <location>
        <begin position="140"/>
        <end position="160"/>
    </location>
</feature>
<reference evidence="8 9" key="1">
    <citation type="submission" date="2020-05" db="EMBL/GenBank/DDBJ databases">
        <title>The draft genome sequence of Maribacter arenosus CAU 1321.</title>
        <authorList>
            <person name="Mu L."/>
        </authorList>
    </citation>
    <scope>NUCLEOTIDE SEQUENCE [LARGE SCALE GENOMIC DNA]</scope>
    <source>
        <strain evidence="8 9">CAU 1321</strain>
    </source>
</reference>
<keyword evidence="6 7" id="KW-0472">Membrane</keyword>